<reference evidence="2" key="1">
    <citation type="submission" date="2024-01" db="EMBL/GenBank/DDBJ databases">
        <title>Synechococcus elongatus PCC 11802, a close yet different native of Synechococcus elongatus PCC 11801.</title>
        <authorList>
            <person name="Jaiswal D."/>
            <person name="Sengupta A."/>
            <person name="Sengupta S."/>
            <person name="Pakrasi H.B."/>
            <person name="Wangikar P."/>
        </authorList>
    </citation>
    <scope>NUCLEOTIDE SEQUENCE</scope>
    <source>
        <strain evidence="2">PCC 11802</strain>
    </source>
</reference>
<organism evidence="2">
    <name type="scientific">Synechococcus elongatus PCC 11802</name>
    <dbReference type="NCBI Taxonomy" id="2283154"/>
    <lineage>
        <taxon>Bacteria</taxon>
        <taxon>Bacillati</taxon>
        <taxon>Cyanobacteriota</taxon>
        <taxon>Cyanophyceae</taxon>
        <taxon>Synechococcales</taxon>
        <taxon>Synechococcaceae</taxon>
        <taxon>Synechococcus</taxon>
    </lineage>
</organism>
<name>A0AAT9JS48_SYNEL</name>
<feature type="chain" id="PRO_5043770379" evidence="1">
    <location>
        <begin position="21"/>
        <end position="166"/>
    </location>
</feature>
<accession>A0AAT9JS48</accession>
<evidence type="ECO:0000313" key="2">
    <source>
        <dbReference type="EMBL" id="QFZ91079.2"/>
    </source>
</evidence>
<feature type="signal peptide" evidence="1">
    <location>
        <begin position="1"/>
        <end position="20"/>
    </location>
</feature>
<protein>
    <submittedName>
        <fullName evidence="2">Uncharacterized protein</fullName>
    </submittedName>
</protein>
<dbReference type="RefSeq" id="WP_208677382.1">
    <property type="nucleotide sequence ID" value="NZ_CP034671.2"/>
</dbReference>
<evidence type="ECO:0000256" key="1">
    <source>
        <dbReference type="SAM" id="SignalP"/>
    </source>
</evidence>
<proteinExistence type="predicted"/>
<sequence length="166" mass="18165">MRSLGLSLLISAIAATPAVAQSDFRSVKPSRATYLEARDCQILLQVDQDPPSAIPCERVLVTEGQTSFNFHFVVPEKGEEVLFSFIAPYEAADPVSNTNWSGRYGIPAFRIFKPQDPLPVLQGEGRCNLEARRMSCQFQSVGADQEPVLVKAAAILQKDLPTVSGR</sequence>
<keyword evidence="1" id="KW-0732">Signal</keyword>
<dbReference type="AlphaFoldDB" id="A0AAT9JS48"/>
<dbReference type="EMBL" id="CP034671">
    <property type="protein sequence ID" value="QFZ91079.2"/>
    <property type="molecule type" value="Genomic_DNA"/>
</dbReference>
<gene>
    <name evidence="2" type="ORF">EKO22_00605</name>
</gene>